<reference evidence="2" key="1">
    <citation type="submission" date="2021-06" db="EMBL/GenBank/DDBJ databases">
        <title>Parelaphostrongylus tenuis whole genome reference sequence.</title>
        <authorList>
            <person name="Garwood T.J."/>
            <person name="Larsen P.A."/>
            <person name="Fountain-Jones N.M."/>
            <person name="Garbe J.R."/>
            <person name="Macchietto M.G."/>
            <person name="Kania S.A."/>
            <person name="Gerhold R.W."/>
            <person name="Richards J.E."/>
            <person name="Wolf T.M."/>
        </authorList>
    </citation>
    <scope>NUCLEOTIDE SEQUENCE</scope>
    <source>
        <strain evidence="2">MNPRO001-30</strain>
        <tissue evidence="2">Meninges</tissue>
    </source>
</reference>
<name>A0AAD5M371_PARTN</name>
<evidence type="ECO:0000313" key="2">
    <source>
        <dbReference type="EMBL" id="KAJ1349763.1"/>
    </source>
</evidence>
<dbReference type="Proteomes" id="UP001196413">
    <property type="component" value="Unassembled WGS sequence"/>
</dbReference>
<keyword evidence="1" id="KW-1133">Transmembrane helix</keyword>
<keyword evidence="1" id="KW-0472">Membrane</keyword>
<accession>A0AAD5M371</accession>
<gene>
    <name evidence="2" type="ORF">KIN20_005412</name>
</gene>
<dbReference type="EMBL" id="JAHQIW010000742">
    <property type="protein sequence ID" value="KAJ1349763.1"/>
    <property type="molecule type" value="Genomic_DNA"/>
</dbReference>
<organism evidence="2 3">
    <name type="scientific">Parelaphostrongylus tenuis</name>
    <name type="common">Meningeal worm</name>
    <dbReference type="NCBI Taxonomy" id="148309"/>
    <lineage>
        <taxon>Eukaryota</taxon>
        <taxon>Metazoa</taxon>
        <taxon>Ecdysozoa</taxon>
        <taxon>Nematoda</taxon>
        <taxon>Chromadorea</taxon>
        <taxon>Rhabditida</taxon>
        <taxon>Rhabditina</taxon>
        <taxon>Rhabditomorpha</taxon>
        <taxon>Strongyloidea</taxon>
        <taxon>Metastrongylidae</taxon>
        <taxon>Parelaphostrongylus</taxon>
    </lineage>
</organism>
<dbReference type="AlphaFoldDB" id="A0AAD5M371"/>
<proteinExistence type="predicted"/>
<protein>
    <submittedName>
        <fullName evidence="2">Uncharacterized protein</fullName>
    </submittedName>
</protein>
<evidence type="ECO:0000313" key="3">
    <source>
        <dbReference type="Proteomes" id="UP001196413"/>
    </source>
</evidence>
<sequence length="71" mass="8163">MSTAFTLYPVSEYTLLFPLVNIFFLEKARRARRSNILSMTQMKSTGGEGWAIYSSQLQKQWKQPETDSPAD</sequence>
<keyword evidence="3" id="KW-1185">Reference proteome</keyword>
<evidence type="ECO:0000256" key="1">
    <source>
        <dbReference type="SAM" id="Phobius"/>
    </source>
</evidence>
<comment type="caution">
    <text evidence="2">The sequence shown here is derived from an EMBL/GenBank/DDBJ whole genome shotgun (WGS) entry which is preliminary data.</text>
</comment>
<keyword evidence="1" id="KW-0812">Transmembrane</keyword>
<feature type="transmembrane region" description="Helical" evidence="1">
    <location>
        <begin position="6"/>
        <end position="25"/>
    </location>
</feature>